<protein>
    <recommendedName>
        <fullName evidence="1">YgjP-like metallopeptidase domain-containing protein</fullName>
    </recommendedName>
</protein>
<name>A0A0G0V1Q1_9BACT</name>
<dbReference type="InterPro" id="IPR053136">
    <property type="entry name" value="UTP_pyrophosphatase-like"/>
</dbReference>
<dbReference type="Gene3D" id="3.30.2010.10">
    <property type="entry name" value="Metalloproteases ('zincins'), catalytic domain"/>
    <property type="match status" value="1"/>
</dbReference>
<evidence type="ECO:0000313" key="2">
    <source>
        <dbReference type="EMBL" id="KKR93646.1"/>
    </source>
</evidence>
<gene>
    <name evidence="2" type="ORF">UU41_C0019G0003</name>
</gene>
<evidence type="ECO:0000259" key="1">
    <source>
        <dbReference type="Pfam" id="PF01863"/>
    </source>
</evidence>
<evidence type="ECO:0000313" key="3">
    <source>
        <dbReference type="Proteomes" id="UP000034961"/>
    </source>
</evidence>
<sequence>MSTNSYLQLGSVEVLVVRKPIKNLHLSVLPPAGRVRVTSPENMKDDAIRTLIATRLPWIKRQQGKFAGQERQTKRTYVSGESHYFFGKRYRLELVYKDDVPAVFLKGKNKIILQVRPKSTIAKRHEVITEWYRKQLHPVVGNLITKWQKKIGVQTSYWGIKQMKTRWGTCNHKRARILINLELVKKPITCVEYVVVHELLHLIEKKHTEKFVSLMTKNVPKWRSIKDELNRFVLSHEEWKH</sequence>
<comment type="caution">
    <text evidence="2">The sequence shown here is derived from an EMBL/GenBank/DDBJ whole genome shotgun (WGS) entry which is preliminary data.</text>
</comment>
<dbReference type="PATRIC" id="fig|1618474.3.peg.667"/>
<organism evidence="2 3">
    <name type="scientific">Candidatus Roizmanbacteria bacterium GW2011_GWA1_41_13</name>
    <dbReference type="NCBI Taxonomy" id="1618474"/>
    <lineage>
        <taxon>Bacteria</taxon>
        <taxon>Candidatus Roizmaniibacteriota</taxon>
    </lineage>
</organism>
<feature type="domain" description="YgjP-like metallopeptidase" evidence="1">
    <location>
        <begin position="28"/>
        <end position="231"/>
    </location>
</feature>
<dbReference type="Proteomes" id="UP000034961">
    <property type="component" value="Unassembled WGS sequence"/>
</dbReference>
<dbReference type="CDD" id="cd07344">
    <property type="entry name" value="M48_yhfN_like"/>
    <property type="match status" value="1"/>
</dbReference>
<dbReference type="Pfam" id="PF01863">
    <property type="entry name" value="YgjP-like"/>
    <property type="match status" value="1"/>
</dbReference>
<accession>A0A0G0V1Q1</accession>
<proteinExistence type="predicted"/>
<dbReference type="AlphaFoldDB" id="A0A0G0V1Q1"/>
<reference evidence="2 3" key="1">
    <citation type="journal article" date="2015" name="Nature">
        <title>rRNA introns, odd ribosomes, and small enigmatic genomes across a large radiation of phyla.</title>
        <authorList>
            <person name="Brown C.T."/>
            <person name="Hug L.A."/>
            <person name="Thomas B.C."/>
            <person name="Sharon I."/>
            <person name="Castelle C.J."/>
            <person name="Singh A."/>
            <person name="Wilkins M.J."/>
            <person name="Williams K.H."/>
            <person name="Banfield J.F."/>
        </authorList>
    </citation>
    <scope>NUCLEOTIDE SEQUENCE [LARGE SCALE GENOMIC DNA]</scope>
</reference>
<dbReference type="EMBL" id="LCAN01000019">
    <property type="protein sequence ID" value="KKR93646.1"/>
    <property type="molecule type" value="Genomic_DNA"/>
</dbReference>
<dbReference type="InterPro" id="IPR002725">
    <property type="entry name" value="YgjP-like_metallopeptidase"/>
</dbReference>
<dbReference type="PANTHER" id="PTHR30399:SF1">
    <property type="entry name" value="UTP PYROPHOSPHATASE"/>
    <property type="match status" value="1"/>
</dbReference>
<dbReference type="PANTHER" id="PTHR30399">
    <property type="entry name" value="UNCHARACTERIZED PROTEIN YGJP"/>
    <property type="match status" value="1"/>
</dbReference>